<protein>
    <submittedName>
        <fullName evidence="2">Uncharacterized protein</fullName>
    </submittedName>
</protein>
<feature type="transmembrane region" description="Helical" evidence="1">
    <location>
        <begin position="241"/>
        <end position="263"/>
    </location>
</feature>
<feature type="transmembrane region" description="Helical" evidence="1">
    <location>
        <begin position="32"/>
        <end position="51"/>
    </location>
</feature>
<feature type="transmembrane region" description="Helical" evidence="1">
    <location>
        <begin position="104"/>
        <end position="120"/>
    </location>
</feature>
<proteinExistence type="predicted"/>
<feature type="transmembrane region" description="Helical" evidence="1">
    <location>
        <begin position="275"/>
        <end position="297"/>
    </location>
</feature>
<sequence>MPFWNAYLLSIFIFVIIGFISFYYIAKDILKCSFEISLTAAILFSCTGYYIHHIMVGHWAFLYHPFTAVIILASFSDRLNLFIRIIISALSFSIMIFGGAMQTIFFLTCFSLLGIACILFKPNKKFILQSVSIIISAMLGIIMAISKFIPSLILGSKIDRGPWGLYTNDPKLLIENISNIIWYPILDLVIGNINLINSFGFEWFIWEADISLPLIIFIIIIFFAFKYSKKDFINFVDKNKFNIILTIILIYLYCDIFFADGLIRSSFKKLRGVNIHLRMASVWISPIIFIFILLLKNIKNKYAFIYKKIILISIFIMIILFSFKFILIRNYNTSYKNLNISFDKNVYKEIKNNHNKFKVNSINDKNEFNNMQDYLNGTYKLNSSRFPYEPIYGYFLETFKAKELGCPFKIVDNKFNFTDPRSLIFFNENYPQFSGFDTNDFKNLNKFLSFQKVDWRTDKYFNIANYISVILHIIVLSILIIYAIYCFIKKVKLKNIR</sequence>
<keyword evidence="1" id="KW-0812">Transmembrane</keyword>
<keyword evidence="1" id="KW-0472">Membrane</keyword>
<organism evidence="2 3">
    <name type="scientific">Brachyspira aalborgi</name>
    <dbReference type="NCBI Taxonomy" id="29522"/>
    <lineage>
        <taxon>Bacteria</taxon>
        <taxon>Pseudomonadati</taxon>
        <taxon>Spirochaetota</taxon>
        <taxon>Spirochaetia</taxon>
        <taxon>Brachyspirales</taxon>
        <taxon>Brachyspiraceae</taxon>
        <taxon>Brachyspira</taxon>
    </lineage>
</organism>
<feature type="transmembrane region" description="Helical" evidence="1">
    <location>
        <begin position="463"/>
        <end position="488"/>
    </location>
</feature>
<evidence type="ECO:0000313" key="2">
    <source>
        <dbReference type="EMBL" id="TXJ35737.1"/>
    </source>
</evidence>
<evidence type="ECO:0000313" key="3">
    <source>
        <dbReference type="Proteomes" id="UP000325002"/>
    </source>
</evidence>
<dbReference type="Proteomes" id="UP000325002">
    <property type="component" value="Unassembled WGS sequence"/>
</dbReference>
<dbReference type="AlphaFoldDB" id="A0A5C8ECF4"/>
<name>A0A5C8ECF4_9SPIR</name>
<feature type="transmembrane region" description="Helical" evidence="1">
    <location>
        <begin position="127"/>
        <end position="149"/>
    </location>
</feature>
<feature type="transmembrane region" description="Helical" evidence="1">
    <location>
        <begin position="309"/>
        <end position="328"/>
    </location>
</feature>
<feature type="transmembrane region" description="Helical" evidence="1">
    <location>
        <begin position="81"/>
        <end position="98"/>
    </location>
</feature>
<feature type="transmembrane region" description="Helical" evidence="1">
    <location>
        <begin position="203"/>
        <end position="225"/>
    </location>
</feature>
<accession>A0A5C8ECF4</accession>
<evidence type="ECO:0000256" key="1">
    <source>
        <dbReference type="SAM" id="Phobius"/>
    </source>
</evidence>
<gene>
    <name evidence="2" type="ORF">EPJ81_11945</name>
</gene>
<feature type="transmembrane region" description="Helical" evidence="1">
    <location>
        <begin position="57"/>
        <end position="74"/>
    </location>
</feature>
<keyword evidence="1" id="KW-1133">Transmembrane helix</keyword>
<feature type="transmembrane region" description="Helical" evidence="1">
    <location>
        <begin position="6"/>
        <end position="25"/>
    </location>
</feature>
<dbReference type="RefSeq" id="WP_147778793.1">
    <property type="nucleotide sequence ID" value="NZ_SAYD01000022.1"/>
</dbReference>
<reference evidence="2 3" key="1">
    <citation type="journal article" date="1992" name="Lakartidningen">
        <title>[Penicillin V and not amoxicillin is the first choice preparation in acute otitis].</title>
        <authorList>
            <person name="Kamme C."/>
            <person name="Lundgren K."/>
            <person name="Prellner K."/>
        </authorList>
    </citation>
    <scope>NUCLEOTIDE SEQUENCE [LARGE SCALE GENOMIC DNA]</scope>
    <source>
        <strain evidence="2 3">PC3997IV</strain>
    </source>
</reference>
<comment type="caution">
    <text evidence="2">The sequence shown here is derived from an EMBL/GenBank/DDBJ whole genome shotgun (WGS) entry which is preliminary data.</text>
</comment>
<dbReference type="EMBL" id="SAYD01000022">
    <property type="protein sequence ID" value="TXJ35737.1"/>
    <property type="molecule type" value="Genomic_DNA"/>
</dbReference>